<dbReference type="RefSeq" id="WP_387712725.1">
    <property type="nucleotide sequence ID" value="NZ_JBIAPI010000001.1"/>
</dbReference>
<keyword evidence="4" id="KW-1185">Reference proteome</keyword>
<feature type="compositionally biased region" description="Basic and acidic residues" evidence="1">
    <location>
        <begin position="190"/>
        <end position="209"/>
    </location>
</feature>
<gene>
    <name evidence="3" type="ORF">ACFYV7_02150</name>
</gene>
<dbReference type="EMBL" id="JBIAPI010000001">
    <property type="protein sequence ID" value="MFF3221572.1"/>
    <property type="molecule type" value="Genomic_DNA"/>
</dbReference>
<reference evidence="3 4" key="1">
    <citation type="submission" date="2024-10" db="EMBL/GenBank/DDBJ databases">
        <title>The Natural Products Discovery Center: Release of the First 8490 Sequenced Strains for Exploring Actinobacteria Biosynthetic Diversity.</title>
        <authorList>
            <person name="Kalkreuter E."/>
            <person name="Kautsar S.A."/>
            <person name="Yang D."/>
            <person name="Bader C.D."/>
            <person name="Teijaro C.N."/>
            <person name="Fluegel L."/>
            <person name="Davis C.M."/>
            <person name="Simpson J.R."/>
            <person name="Lauterbach L."/>
            <person name="Steele A.D."/>
            <person name="Gui C."/>
            <person name="Meng S."/>
            <person name="Li G."/>
            <person name="Viehrig K."/>
            <person name="Ye F."/>
            <person name="Su P."/>
            <person name="Kiefer A.F."/>
            <person name="Nichols A."/>
            <person name="Cepeda A.J."/>
            <person name="Yan W."/>
            <person name="Fan B."/>
            <person name="Jiang Y."/>
            <person name="Adhikari A."/>
            <person name="Zheng C.-J."/>
            <person name="Schuster L."/>
            <person name="Cowan T.M."/>
            <person name="Smanski M.J."/>
            <person name="Chevrette M.G."/>
            <person name="De Carvalho L.P.S."/>
            <person name="Shen B."/>
        </authorList>
    </citation>
    <scope>NUCLEOTIDE SEQUENCE [LARGE SCALE GENOMIC DNA]</scope>
    <source>
        <strain evidence="3 4">NPDC003040</strain>
    </source>
</reference>
<evidence type="ECO:0000256" key="2">
    <source>
        <dbReference type="SAM" id="Phobius"/>
    </source>
</evidence>
<keyword evidence="2" id="KW-0472">Membrane</keyword>
<keyword evidence="2" id="KW-1133">Transmembrane helix</keyword>
<feature type="transmembrane region" description="Helical" evidence="2">
    <location>
        <begin position="125"/>
        <end position="146"/>
    </location>
</feature>
<evidence type="ECO:0000313" key="3">
    <source>
        <dbReference type="EMBL" id="MFF3221572.1"/>
    </source>
</evidence>
<comment type="caution">
    <text evidence="3">The sequence shown here is derived from an EMBL/GenBank/DDBJ whole genome shotgun (WGS) entry which is preliminary data.</text>
</comment>
<keyword evidence="2" id="KW-0812">Transmembrane</keyword>
<evidence type="ECO:0008006" key="5">
    <source>
        <dbReference type="Google" id="ProtNLM"/>
    </source>
</evidence>
<accession>A0ABW6QKS5</accession>
<protein>
    <recommendedName>
        <fullName evidence="5">DUF1453 domain-containing protein</fullName>
    </recommendedName>
</protein>
<feature type="transmembrane region" description="Helical" evidence="2">
    <location>
        <begin position="93"/>
        <end position="113"/>
    </location>
</feature>
<feature type="transmembrane region" description="Helical" evidence="2">
    <location>
        <begin position="57"/>
        <end position="81"/>
    </location>
</feature>
<sequence length="230" mass="24912">MSVGLLLVIIVGAIVLIVKRFLGEPVDARDTFLTPLILVGVGIYSVTKAEHHSGVDITWLVIGGVVGIAFGAVRGTTTVLFTRDGHLWQRYTVKTVVVWGLSAVAGFGISLLGSTMGMHHDAKPVTLSIGIGMLGEMCTLGLRALATGVPFAPDKKAAARSEADHQRGEQRSSLDRFLNGLGHPGTARPQDTRGLPDRVYTDPKPRDQYLRSPSLRDGLDWLNRLRNRRL</sequence>
<feature type="region of interest" description="Disordered" evidence="1">
    <location>
        <begin position="156"/>
        <end position="211"/>
    </location>
</feature>
<dbReference type="Proteomes" id="UP001601948">
    <property type="component" value="Unassembled WGS sequence"/>
</dbReference>
<name>A0ABW6QKS5_9NOCA</name>
<evidence type="ECO:0000256" key="1">
    <source>
        <dbReference type="SAM" id="MobiDB-lite"/>
    </source>
</evidence>
<organism evidence="3 4">
    <name type="scientific">Nocardia suismassiliense</name>
    <dbReference type="NCBI Taxonomy" id="2077092"/>
    <lineage>
        <taxon>Bacteria</taxon>
        <taxon>Bacillati</taxon>
        <taxon>Actinomycetota</taxon>
        <taxon>Actinomycetes</taxon>
        <taxon>Mycobacteriales</taxon>
        <taxon>Nocardiaceae</taxon>
        <taxon>Nocardia</taxon>
    </lineage>
</organism>
<feature type="compositionally biased region" description="Basic and acidic residues" evidence="1">
    <location>
        <begin position="156"/>
        <end position="174"/>
    </location>
</feature>
<proteinExistence type="predicted"/>
<evidence type="ECO:0000313" key="4">
    <source>
        <dbReference type="Proteomes" id="UP001601948"/>
    </source>
</evidence>